<comment type="subcellular location">
    <subcellularLocation>
        <location evidence="1">Secreted</location>
    </subcellularLocation>
</comment>
<dbReference type="PANTHER" id="PTHR34216:SF3">
    <property type="entry name" value="POLY-BETA-1,6-N-ACETYL-D-GLUCOSAMINE N-DEACETYLASE"/>
    <property type="match status" value="1"/>
</dbReference>
<evidence type="ECO:0000259" key="5">
    <source>
        <dbReference type="Pfam" id="PF07833"/>
    </source>
</evidence>
<sequence>MFMRKLVVKAVALSIFGLGMLLPSLQAAKTNVLYKDQVAVIMYHHVDDDAKSAGTITTKLFEDQLTYLKNKGYQFITLQQFRDYMQGAKVPHNAVLVTFDDGYESFYVNAYPILKHMRIPAVNFVITGDLENPLASYIPSLSKDEIVEMTTDTNFIDAQCHSNSFHYKLPDGSAALLGRIVTDDKKETEEQYKQRVLGDTQACVAKLGELYPGPIDAYAYPFGFYDNKTIDYIGQGGMKYAFTIVPEMATRDEDPMQIPRINAGNSAVTPEVLDSSIMRRIVAPAPSSQEVPLADTMNQLGGKAAAAADGTVTIQYQSGQWTGTANANKLTARAGGKTITLQKPLVLKNNKVFIALKDLETVIGAQIVYNPTVQSFSVRQTPAAKK</sequence>
<evidence type="ECO:0000259" key="4">
    <source>
        <dbReference type="Pfam" id="PF01522"/>
    </source>
</evidence>
<organism evidence="6 7">
    <name type="scientific">Paenibacillus konkukensis</name>
    <dbReference type="NCBI Taxonomy" id="2020716"/>
    <lineage>
        <taxon>Bacteria</taxon>
        <taxon>Bacillati</taxon>
        <taxon>Bacillota</taxon>
        <taxon>Bacilli</taxon>
        <taxon>Bacillales</taxon>
        <taxon>Paenibacillaceae</taxon>
        <taxon>Paenibacillus</taxon>
    </lineage>
</organism>
<dbReference type="EC" id="3.5.1.-" evidence="6"/>
<proteinExistence type="predicted"/>
<evidence type="ECO:0000256" key="3">
    <source>
        <dbReference type="SAM" id="SignalP"/>
    </source>
</evidence>
<reference evidence="6" key="2">
    <citation type="journal article" date="2021" name="J Anim Sci Technol">
        <title>Complete genome sequence of Paenibacillus konkukensis sp. nov. SK3146 as a potential probiotic strain.</title>
        <authorList>
            <person name="Jung H.I."/>
            <person name="Park S."/>
            <person name="Niu K.M."/>
            <person name="Lee S.W."/>
            <person name="Kothari D."/>
            <person name="Yi K.J."/>
            <person name="Kim S.K."/>
        </authorList>
    </citation>
    <scope>NUCLEOTIDE SEQUENCE</scope>
    <source>
        <strain evidence="6">SK3146</strain>
    </source>
</reference>
<keyword evidence="6" id="KW-0378">Hydrolase</keyword>
<dbReference type="CDD" id="cd10918">
    <property type="entry name" value="CE4_NodB_like_5s_6s"/>
    <property type="match status" value="1"/>
</dbReference>
<dbReference type="Proteomes" id="UP001057134">
    <property type="component" value="Chromosome"/>
</dbReference>
<reference evidence="6" key="1">
    <citation type="submission" date="2018-02" db="EMBL/GenBank/DDBJ databases">
        <authorList>
            <person name="Kim S.-K."/>
            <person name="Jung H.-I."/>
            <person name="Lee S.-W."/>
        </authorList>
    </citation>
    <scope>NUCLEOTIDE SEQUENCE</scope>
    <source>
        <strain evidence="6">SK3146</strain>
    </source>
</reference>
<dbReference type="InterPro" id="IPR012854">
    <property type="entry name" value="Cu_amine_oxidase-like_N"/>
</dbReference>
<evidence type="ECO:0000313" key="7">
    <source>
        <dbReference type="Proteomes" id="UP001057134"/>
    </source>
</evidence>
<dbReference type="InterPro" id="IPR002509">
    <property type="entry name" value="NODB_dom"/>
</dbReference>
<dbReference type="PANTHER" id="PTHR34216">
    <property type="match status" value="1"/>
</dbReference>
<feature type="chain" id="PRO_5045857705" evidence="3">
    <location>
        <begin position="28"/>
        <end position="386"/>
    </location>
</feature>
<dbReference type="EMBL" id="CP027059">
    <property type="protein sequence ID" value="UQZ83115.1"/>
    <property type="molecule type" value="Genomic_DNA"/>
</dbReference>
<protein>
    <submittedName>
        <fullName evidence="6">Poly-beta-1,6-N-acetyl-D-glucosamine N-deacetylase</fullName>
        <ecNumber evidence="6">3.5.1.-</ecNumber>
    </submittedName>
</protein>
<evidence type="ECO:0000313" key="6">
    <source>
        <dbReference type="EMBL" id="UQZ83115.1"/>
    </source>
</evidence>
<feature type="domain" description="NodB homology" evidence="4">
    <location>
        <begin position="89"/>
        <end position="240"/>
    </location>
</feature>
<dbReference type="InterPro" id="IPR051398">
    <property type="entry name" value="Polysacch_Deacetylase"/>
</dbReference>
<dbReference type="Gene3D" id="3.20.20.370">
    <property type="entry name" value="Glycoside hydrolase/deacetylase"/>
    <property type="match status" value="1"/>
</dbReference>
<dbReference type="SUPFAM" id="SSF88713">
    <property type="entry name" value="Glycoside hydrolase/deacetylase"/>
    <property type="match status" value="1"/>
</dbReference>
<dbReference type="GO" id="GO:0016787">
    <property type="term" value="F:hydrolase activity"/>
    <property type="evidence" value="ECO:0007669"/>
    <property type="project" value="UniProtKB-KW"/>
</dbReference>
<evidence type="ECO:0000256" key="2">
    <source>
        <dbReference type="ARBA" id="ARBA00022729"/>
    </source>
</evidence>
<keyword evidence="7" id="KW-1185">Reference proteome</keyword>
<feature type="domain" description="Copper amine oxidase-like N-terminal" evidence="5">
    <location>
        <begin position="291"/>
        <end position="373"/>
    </location>
</feature>
<dbReference type="Pfam" id="PF01522">
    <property type="entry name" value="Polysacc_deac_1"/>
    <property type="match status" value="1"/>
</dbReference>
<evidence type="ECO:0000256" key="1">
    <source>
        <dbReference type="ARBA" id="ARBA00004613"/>
    </source>
</evidence>
<feature type="signal peptide" evidence="3">
    <location>
        <begin position="1"/>
        <end position="27"/>
    </location>
</feature>
<keyword evidence="2 3" id="KW-0732">Signal</keyword>
<accession>A0ABY4RLL7</accession>
<name>A0ABY4RLL7_9BACL</name>
<dbReference type="Pfam" id="PF07833">
    <property type="entry name" value="Cu_amine_oxidN1"/>
    <property type="match status" value="1"/>
</dbReference>
<dbReference type="InterPro" id="IPR011330">
    <property type="entry name" value="Glyco_hydro/deAcase_b/a-brl"/>
</dbReference>
<gene>
    <name evidence="6" type="primary">icaB_1</name>
    <name evidence="6" type="ORF">SK3146_02276</name>
</gene>